<dbReference type="AlphaFoldDB" id="A0A8B8EZM3"/>
<dbReference type="PROSITE" id="PS50802">
    <property type="entry name" value="OTU"/>
    <property type="match status" value="1"/>
</dbReference>
<dbReference type="Pfam" id="PF02338">
    <property type="entry name" value="OTU"/>
    <property type="match status" value="1"/>
</dbReference>
<keyword evidence="2" id="KW-1185">Reference proteome</keyword>
<dbReference type="KEGG" id="cvn:111138033"/>
<organism evidence="2 3">
    <name type="scientific">Crassostrea virginica</name>
    <name type="common">Eastern oyster</name>
    <dbReference type="NCBI Taxonomy" id="6565"/>
    <lineage>
        <taxon>Eukaryota</taxon>
        <taxon>Metazoa</taxon>
        <taxon>Spiralia</taxon>
        <taxon>Lophotrochozoa</taxon>
        <taxon>Mollusca</taxon>
        <taxon>Bivalvia</taxon>
        <taxon>Autobranchia</taxon>
        <taxon>Pteriomorphia</taxon>
        <taxon>Ostreida</taxon>
        <taxon>Ostreoidea</taxon>
        <taxon>Ostreidae</taxon>
        <taxon>Crassostrea</taxon>
    </lineage>
</organism>
<evidence type="ECO:0000313" key="3">
    <source>
        <dbReference type="RefSeq" id="XP_022345515.1"/>
    </source>
</evidence>
<dbReference type="Pfam" id="PF20266">
    <property type="entry name" value="Mab-21_C"/>
    <property type="match status" value="1"/>
</dbReference>
<dbReference type="SMART" id="SM01265">
    <property type="entry name" value="Mab-21"/>
    <property type="match status" value="1"/>
</dbReference>
<dbReference type="Gene3D" id="1.10.1410.40">
    <property type="match status" value="1"/>
</dbReference>
<dbReference type="InterPro" id="IPR038765">
    <property type="entry name" value="Papain-like_cys_pep_sf"/>
</dbReference>
<gene>
    <name evidence="3" type="primary">LOC111138033</name>
</gene>
<name>A0A8B8EZM3_CRAVI</name>
<protein>
    <submittedName>
        <fullName evidence="3">Uncharacterized protein LOC111138033</fullName>
    </submittedName>
</protein>
<dbReference type="InterPro" id="IPR003323">
    <property type="entry name" value="OTU_dom"/>
</dbReference>
<dbReference type="Gene3D" id="3.90.70.80">
    <property type="match status" value="1"/>
</dbReference>
<evidence type="ECO:0000313" key="2">
    <source>
        <dbReference type="Proteomes" id="UP000694844"/>
    </source>
</evidence>
<dbReference type="PANTHER" id="PTHR10656:SF69">
    <property type="entry name" value="MAB-21-LIKE HHH_H2TH-LIKE DOMAIN-CONTAINING PROTEIN"/>
    <property type="match status" value="1"/>
</dbReference>
<dbReference type="SUPFAM" id="SSF54001">
    <property type="entry name" value="Cysteine proteinases"/>
    <property type="match status" value="1"/>
</dbReference>
<feature type="domain" description="OTU" evidence="1">
    <location>
        <begin position="172"/>
        <end position="309"/>
    </location>
</feature>
<dbReference type="CDD" id="cd22758">
    <property type="entry name" value="OTU_232R-like"/>
    <property type="match status" value="1"/>
</dbReference>
<dbReference type="InterPro" id="IPR024810">
    <property type="entry name" value="MAB21L/cGLR"/>
</dbReference>
<accession>A0A8B8EZM3</accession>
<dbReference type="GeneID" id="111138033"/>
<reference evidence="3" key="1">
    <citation type="submission" date="2025-08" db="UniProtKB">
        <authorList>
            <consortium name="RefSeq"/>
        </authorList>
    </citation>
    <scope>IDENTIFICATION</scope>
    <source>
        <tissue evidence="3">Whole sample</tissue>
    </source>
</reference>
<dbReference type="PANTHER" id="PTHR10656">
    <property type="entry name" value="CELL FATE DETERMINING PROTEIN MAB21-RELATED"/>
    <property type="match status" value="1"/>
</dbReference>
<sequence length="1040" mass="120328">MANLNILSEIEKSPERSVLHENYFHEVWSNEKINPGSDTLEFNNPFSLEGEDEYRPREPLTFNNDEDAVSVLIPENDSTVTQALEDKTSKNAEIRVLVDSKIDSMGVDYFDSEDEYFETYRNKFENFQSTFFAGTPFHTANESGRYSEGISQYFNMPVFTESLQKFADHNRFEIHDVMADGNCLFRAIADQLEINGIFGNSPKLLREITMKYLRQNPCQEDGSHIEAFLFNESWEQYLTRMEKPTEWCDHVLLKAAVDALGLKTVVFNVYGADIRRTEIYPVKCKKSGNDLTIYLGHMGEFHYLSLRPKDWNKEWQKKALLCRYLVCSKDWESEARKQFLRNKVNCLGMVDFLKNNERFLGMESDYKTASNEDVKGGYTLCPTYALNVIEPEETRVHILSAMDDPFCVDRRTGITLMCLSFLISHIFPDCLFLYTCPTYRRSEIEIEGTLFRYLGSIASKTNIFLKNVVPRLLSTRENEPLKELGATVVAIKGDTARYSISQDTSATYPGYVRLKIPSSSNDFLPRNIYREEGNTYLRKMEVSDKTALPRDTKRCLVGFDCREFPPSAQEWINRERKFQWPSRTIVDMIQVSGCTIISKHHPSSSNPDIEWKYDFSLSEVILFERTVTRSQMYGFYVIKVLLEYCTAHLQRKLKPKHIRAVFLNCCEQIPTDAWDTNLGGCILQLVSYTIECLQRKKLPHYFISKRNMLHGFNEEELRDICFQVEALRLFPLQTMVLIAENRGLSYASNLTVAILRDCARFALPAEVWPLYQEIFIPNTIKTVKFLARRGLYETAFSLLSSTLYIARILSTTMASSCSLAELFVSALSELCQETSKVILAMKFETLYGEHILDSLIKKDRIFLKDVLPWGISDNIAWLRVPEDKMENYELLAEYLLEFGKTEMKNLNTNLAELMFSEAIRCLEKNIEGTPKLDVSNIEDDMLKLDIQTQESNILRKVRETLKDCYTQMYYISQVHRLFNPLEGYMPAIEELCKELPEMSSIVSRMFGFLHVPAKQKEYAELYEIFLGTGTHHKVAAKTSY</sequence>
<proteinExistence type="predicted"/>
<dbReference type="Proteomes" id="UP000694844">
    <property type="component" value="Chromosome 5"/>
</dbReference>
<dbReference type="RefSeq" id="XP_022345515.1">
    <property type="nucleotide sequence ID" value="XM_022489807.1"/>
</dbReference>
<dbReference type="OrthoDB" id="415023at2759"/>
<evidence type="ECO:0000259" key="1">
    <source>
        <dbReference type="PROSITE" id="PS50802"/>
    </source>
</evidence>
<dbReference type="InterPro" id="IPR046906">
    <property type="entry name" value="Mab-21_HhH/H2TH-like"/>
</dbReference>